<dbReference type="GO" id="GO:0000160">
    <property type="term" value="P:phosphorelay signal transduction system"/>
    <property type="evidence" value="ECO:0007669"/>
    <property type="project" value="UniProtKB-KW"/>
</dbReference>
<gene>
    <name evidence="7" type="ORF">Back11_03490</name>
</gene>
<evidence type="ECO:0000256" key="3">
    <source>
        <dbReference type="ARBA" id="ARBA00022679"/>
    </source>
</evidence>
<evidence type="ECO:0000256" key="5">
    <source>
        <dbReference type="ARBA" id="ARBA00023012"/>
    </source>
</evidence>
<dbReference type="InterPro" id="IPR036890">
    <property type="entry name" value="HATPase_C_sf"/>
</dbReference>
<dbReference type="InterPro" id="IPR003594">
    <property type="entry name" value="HATPase_dom"/>
</dbReference>
<dbReference type="CDD" id="cd16917">
    <property type="entry name" value="HATPase_UhpB-NarQ-NarX-like"/>
    <property type="match status" value="1"/>
</dbReference>
<keyword evidence="5" id="KW-0902">Two-component regulatory system</keyword>
<feature type="domain" description="Histidine kinase/HSP90-like ATPase" evidence="6">
    <location>
        <begin position="48"/>
        <end position="136"/>
    </location>
</feature>
<evidence type="ECO:0000256" key="1">
    <source>
        <dbReference type="ARBA" id="ARBA00000085"/>
    </source>
</evidence>
<dbReference type="OrthoDB" id="9781904at2"/>
<dbReference type="SUPFAM" id="SSF55874">
    <property type="entry name" value="ATPase domain of HSP90 chaperone/DNA topoisomerase II/histidine kinase"/>
    <property type="match status" value="1"/>
</dbReference>
<dbReference type="KEGG" id="pbk:Back11_03490"/>
<dbReference type="EC" id="2.7.13.3" evidence="2"/>
<comment type="catalytic activity">
    <reaction evidence="1">
        <text>ATP + protein L-histidine = ADP + protein N-phospho-L-histidine.</text>
        <dbReference type="EC" id="2.7.13.3"/>
    </reaction>
</comment>
<evidence type="ECO:0000256" key="4">
    <source>
        <dbReference type="ARBA" id="ARBA00022777"/>
    </source>
</evidence>
<keyword evidence="3" id="KW-0808">Transferase</keyword>
<organism evidence="7 8">
    <name type="scientific">Paenibacillus baekrokdamisoli</name>
    <dbReference type="NCBI Taxonomy" id="1712516"/>
    <lineage>
        <taxon>Bacteria</taxon>
        <taxon>Bacillati</taxon>
        <taxon>Bacillota</taxon>
        <taxon>Bacilli</taxon>
        <taxon>Bacillales</taxon>
        <taxon>Paenibacillaceae</taxon>
        <taxon>Paenibacillus</taxon>
    </lineage>
</organism>
<evidence type="ECO:0000313" key="7">
    <source>
        <dbReference type="EMBL" id="BBH19004.1"/>
    </source>
</evidence>
<keyword evidence="8" id="KW-1185">Reference proteome</keyword>
<dbReference type="Pfam" id="PF02518">
    <property type="entry name" value="HATPase_c"/>
    <property type="match status" value="1"/>
</dbReference>
<protein>
    <recommendedName>
        <fullName evidence="2">histidine kinase</fullName>
        <ecNumber evidence="2">2.7.13.3</ecNumber>
    </recommendedName>
</protein>
<accession>A0A3G9J6P2</accession>
<keyword evidence="4" id="KW-0418">Kinase</keyword>
<reference evidence="7 8" key="1">
    <citation type="submission" date="2018-11" db="EMBL/GenBank/DDBJ databases">
        <title>Complete genome sequence of Paenibacillus baekrokdamisoli strain KCTC 33723.</title>
        <authorList>
            <person name="Kang S.W."/>
            <person name="Lee K.C."/>
            <person name="Kim K.K."/>
            <person name="Kim J.S."/>
            <person name="Kim D.S."/>
            <person name="Ko S.H."/>
            <person name="Yang S.H."/>
            <person name="Lee J.S."/>
        </authorList>
    </citation>
    <scope>NUCLEOTIDE SEQUENCE [LARGE SCALE GENOMIC DNA]</scope>
    <source>
        <strain evidence="7 8">KCTC 33723</strain>
    </source>
</reference>
<dbReference type="Proteomes" id="UP000275368">
    <property type="component" value="Chromosome"/>
</dbReference>
<proteinExistence type="predicted"/>
<dbReference type="EMBL" id="AP019308">
    <property type="protein sequence ID" value="BBH19004.1"/>
    <property type="molecule type" value="Genomic_DNA"/>
</dbReference>
<dbReference type="GO" id="GO:0004673">
    <property type="term" value="F:protein histidine kinase activity"/>
    <property type="evidence" value="ECO:0007669"/>
    <property type="project" value="UniProtKB-EC"/>
</dbReference>
<dbReference type="PANTHER" id="PTHR24421">
    <property type="entry name" value="NITRATE/NITRITE SENSOR PROTEIN NARX-RELATED"/>
    <property type="match status" value="1"/>
</dbReference>
<sequence length="147" mass="15921">MHQMVIDDAGLGLLALKSLIKLVQEQSGLSIPLTVSGTVTQWKPEIAELLYRVLQEALTNVIRHAEASIVEVSVCENEKEITMTLKDDGRCTGDVPPLPGFGLSGMRARCDRAGGSFLIRNCQPHGLMIIAKVPLHNSSIGDDDIEC</sequence>
<evidence type="ECO:0000256" key="2">
    <source>
        <dbReference type="ARBA" id="ARBA00012438"/>
    </source>
</evidence>
<name>A0A3G9J6P2_9BACL</name>
<dbReference type="AlphaFoldDB" id="A0A3G9J6P2"/>
<evidence type="ECO:0000259" key="6">
    <source>
        <dbReference type="Pfam" id="PF02518"/>
    </source>
</evidence>
<dbReference type="PANTHER" id="PTHR24421:SF10">
    <property type="entry name" value="NITRATE_NITRITE SENSOR PROTEIN NARQ"/>
    <property type="match status" value="1"/>
</dbReference>
<dbReference type="InterPro" id="IPR050482">
    <property type="entry name" value="Sensor_HK_TwoCompSys"/>
</dbReference>
<dbReference type="Gene3D" id="3.30.565.10">
    <property type="entry name" value="Histidine kinase-like ATPase, C-terminal domain"/>
    <property type="match status" value="1"/>
</dbReference>
<evidence type="ECO:0000313" key="8">
    <source>
        <dbReference type="Proteomes" id="UP000275368"/>
    </source>
</evidence>